<evidence type="ECO:0008006" key="4">
    <source>
        <dbReference type="Google" id="ProtNLM"/>
    </source>
</evidence>
<evidence type="ECO:0000256" key="1">
    <source>
        <dbReference type="SAM" id="Phobius"/>
    </source>
</evidence>
<proteinExistence type="predicted"/>
<gene>
    <name evidence="2" type="ORF">DealDRAFT_2953</name>
</gene>
<dbReference type="RefSeq" id="WP_008518862.1">
    <property type="nucleotide sequence ID" value="NZ_ACJM01000023.1"/>
</dbReference>
<reference evidence="2 3" key="1">
    <citation type="submission" date="2009-02" db="EMBL/GenBank/DDBJ databases">
        <title>Sequencing of the draft genome and assembly of Dethiobacter alkaliphilus AHT 1.</title>
        <authorList>
            <consortium name="US DOE Joint Genome Institute (JGI-PGF)"/>
            <person name="Lucas S."/>
            <person name="Copeland A."/>
            <person name="Lapidus A."/>
            <person name="Glavina del Rio T."/>
            <person name="Dalin E."/>
            <person name="Tice H."/>
            <person name="Bruce D."/>
            <person name="Goodwin L."/>
            <person name="Pitluck S."/>
            <person name="Larimer F."/>
            <person name="Land M.L."/>
            <person name="Hauser L."/>
            <person name="Muyzer G."/>
        </authorList>
    </citation>
    <scope>NUCLEOTIDE SEQUENCE [LARGE SCALE GENOMIC DNA]</scope>
    <source>
        <strain evidence="2 3">AHT 1</strain>
    </source>
</reference>
<dbReference type="NCBIfam" id="TIGR04086">
    <property type="entry name" value="TIGR04086_membr"/>
    <property type="match status" value="1"/>
</dbReference>
<keyword evidence="3" id="KW-1185">Reference proteome</keyword>
<name>C0GKE4_DETAL</name>
<sequence length="132" mass="13928">MPRRSAAAAQMKPPATGMVLAKGVLYAYFLSLVVFLLFSVLIQYTTLTEAVLPYTAYATSLISIFIGATYVSKRLDTKGWLNGGVTGLIYLAGLVIFGLILLPDFGLHAGYITKTVLAFLAGAAGGVFGINS</sequence>
<keyword evidence="1" id="KW-1133">Transmembrane helix</keyword>
<dbReference type="Pfam" id="PF12670">
    <property type="entry name" value="DUF3792"/>
    <property type="match status" value="1"/>
</dbReference>
<organism evidence="2 3">
    <name type="scientific">Dethiobacter alkaliphilus AHT 1</name>
    <dbReference type="NCBI Taxonomy" id="555088"/>
    <lineage>
        <taxon>Bacteria</taxon>
        <taxon>Bacillati</taxon>
        <taxon>Bacillota</taxon>
        <taxon>Dethiobacteria</taxon>
        <taxon>Dethiobacterales</taxon>
        <taxon>Dethiobacteraceae</taxon>
        <taxon>Dethiobacter</taxon>
    </lineage>
</organism>
<dbReference type="eggNOG" id="ENOG5032ZSY">
    <property type="taxonomic scope" value="Bacteria"/>
</dbReference>
<evidence type="ECO:0000313" key="3">
    <source>
        <dbReference type="Proteomes" id="UP000006443"/>
    </source>
</evidence>
<protein>
    <recommendedName>
        <fullName evidence="4">TIGR04086 family membrane protein</fullName>
    </recommendedName>
</protein>
<feature type="transmembrane region" description="Helical" evidence="1">
    <location>
        <begin position="20"/>
        <end position="42"/>
    </location>
</feature>
<dbReference type="Proteomes" id="UP000006443">
    <property type="component" value="Unassembled WGS sequence"/>
</dbReference>
<comment type="caution">
    <text evidence="2">The sequence shown here is derived from an EMBL/GenBank/DDBJ whole genome shotgun (WGS) entry which is preliminary data.</text>
</comment>
<feature type="transmembrane region" description="Helical" evidence="1">
    <location>
        <begin position="54"/>
        <end position="72"/>
    </location>
</feature>
<accession>C0GKE4</accession>
<dbReference type="EMBL" id="ACJM01000023">
    <property type="protein sequence ID" value="EEG76187.1"/>
    <property type="molecule type" value="Genomic_DNA"/>
</dbReference>
<dbReference type="AlphaFoldDB" id="C0GKE4"/>
<dbReference type="STRING" id="555088.DealDRAFT_2953"/>
<dbReference type="OrthoDB" id="2086722at2"/>
<keyword evidence="1" id="KW-0472">Membrane</keyword>
<feature type="transmembrane region" description="Helical" evidence="1">
    <location>
        <begin position="79"/>
        <end position="102"/>
    </location>
</feature>
<dbReference type="InterPro" id="IPR023804">
    <property type="entry name" value="DUF3792_TM"/>
</dbReference>
<feature type="transmembrane region" description="Helical" evidence="1">
    <location>
        <begin position="108"/>
        <end position="130"/>
    </location>
</feature>
<evidence type="ECO:0000313" key="2">
    <source>
        <dbReference type="EMBL" id="EEG76187.1"/>
    </source>
</evidence>
<keyword evidence="1" id="KW-0812">Transmembrane</keyword>